<dbReference type="Proteomes" id="UP000443090">
    <property type="component" value="Unassembled WGS sequence"/>
</dbReference>
<evidence type="ECO:0000313" key="2">
    <source>
        <dbReference type="EMBL" id="TVY35054.1"/>
    </source>
</evidence>
<dbReference type="InterPro" id="IPR000073">
    <property type="entry name" value="AB_hydrolase_1"/>
</dbReference>
<dbReference type="OrthoDB" id="284184at2759"/>
<accession>A0A8H8U606</accession>
<dbReference type="Gene3D" id="3.40.50.1820">
    <property type="entry name" value="alpha/beta hydrolase"/>
    <property type="match status" value="1"/>
</dbReference>
<evidence type="ECO:0000313" key="3">
    <source>
        <dbReference type="Proteomes" id="UP000443090"/>
    </source>
</evidence>
<evidence type="ECO:0000259" key="1">
    <source>
        <dbReference type="Pfam" id="PF12697"/>
    </source>
</evidence>
<proteinExistence type="predicted"/>
<protein>
    <submittedName>
        <fullName evidence="2">Fluoroacetate dehalogenase</fullName>
    </submittedName>
</protein>
<comment type="caution">
    <text evidence="2">The sequence shown here is derived from an EMBL/GenBank/DDBJ whole genome shotgun (WGS) entry which is preliminary data.</text>
</comment>
<keyword evidence="3" id="KW-1185">Reference proteome</keyword>
<dbReference type="InterPro" id="IPR029058">
    <property type="entry name" value="AB_hydrolase_fold"/>
</dbReference>
<name>A0A8H8U606_9HELO</name>
<gene>
    <name evidence="2" type="ORF">LOCC1_G007380</name>
</gene>
<dbReference type="SUPFAM" id="SSF53474">
    <property type="entry name" value="alpha/beta-Hydrolases"/>
    <property type="match status" value="1"/>
</dbReference>
<sequence>MSIPIFIPTQTLYFTMNDLPQDERYALENDKDVQHMTSLGLRFNILTTTEGKIFYYERGIWDVMTERLPILVLLHGYPQTSFIDIPLFIPDVPGYGRSSPLSSGPHDKRSVGQAILKTLYILLSRSNNRSYKHLRLNHAVIKSIIIAGHDQGARICHRLAVDQAIYPCFSIRGAILVDMVPTAVQWSTFGMPERSTAWFHWPFLANVEVATELIMAQGGDAFVRMCLNRWVGNNDQGLAKFKSNDSIAIYADSFKYESVIRATCDEFRAGAEEDIQLQCEDQRAGRKVDVDVLLLCSESLFKEYNMGQVWREWMGKGTVQGGQFGGGIGHFIAEEAPEKAADLIRRFYIRCT</sequence>
<dbReference type="AlphaFoldDB" id="A0A8H8U606"/>
<dbReference type="Pfam" id="PF12697">
    <property type="entry name" value="Abhydrolase_6"/>
    <property type="match status" value="1"/>
</dbReference>
<feature type="domain" description="AB hydrolase-1" evidence="1">
    <location>
        <begin position="71"/>
        <end position="342"/>
    </location>
</feature>
<dbReference type="EMBL" id="QGMI01001044">
    <property type="protein sequence ID" value="TVY35054.1"/>
    <property type="molecule type" value="Genomic_DNA"/>
</dbReference>
<organism evidence="2 3">
    <name type="scientific">Lachnellula occidentalis</name>
    <dbReference type="NCBI Taxonomy" id="215460"/>
    <lineage>
        <taxon>Eukaryota</taxon>
        <taxon>Fungi</taxon>
        <taxon>Dikarya</taxon>
        <taxon>Ascomycota</taxon>
        <taxon>Pezizomycotina</taxon>
        <taxon>Leotiomycetes</taxon>
        <taxon>Helotiales</taxon>
        <taxon>Lachnaceae</taxon>
        <taxon>Lachnellula</taxon>
    </lineage>
</organism>
<reference evidence="2 3" key="1">
    <citation type="submission" date="2018-05" db="EMBL/GenBank/DDBJ databases">
        <title>Genome sequencing and assembly of the regulated plant pathogen Lachnellula willkommii and related sister species for the development of diagnostic species identification markers.</title>
        <authorList>
            <person name="Giroux E."/>
            <person name="Bilodeau G."/>
        </authorList>
    </citation>
    <scope>NUCLEOTIDE SEQUENCE [LARGE SCALE GENOMIC DNA]</scope>
    <source>
        <strain evidence="2 3">CBS 160.35</strain>
    </source>
</reference>